<dbReference type="InterPro" id="IPR042245">
    <property type="entry name" value="Tgt2/MlaC_sf"/>
</dbReference>
<sequence>MKYIVNSVVALLLTVTTTFADAATDPKSMLQEVANNITNYLSENKDKVANDQSIALNLVKNELVPFIDQEALGRRVLAREWNNATADQQKIFVEKFVDLVIDTYAKGLAQYDGQTFEFEDTEYNKAKDAARVKSQMKQQKGEPVKIDYYLKKPKGMDEWRVVDVRIEGISMATSYRNQFAQQIKQEGLDSVIKKLANNEIELK</sequence>
<name>A0A316FXX3_9GAMM</name>
<keyword evidence="1" id="KW-0732">Signal</keyword>
<dbReference type="Proteomes" id="UP000245790">
    <property type="component" value="Unassembled WGS sequence"/>
</dbReference>
<dbReference type="InterPro" id="IPR008869">
    <property type="entry name" value="MlaC/ttg2D"/>
</dbReference>
<dbReference type="Gene3D" id="3.10.450.710">
    <property type="entry name" value="Tgt2/MlaC"/>
    <property type="match status" value="1"/>
</dbReference>
<accession>A0A316FXX3</accession>
<dbReference type="RefSeq" id="WP_109762383.1">
    <property type="nucleotide sequence ID" value="NZ_QGGU01000003.1"/>
</dbReference>
<evidence type="ECO:0000256" key="1">
    <source>
        <dbReference type="SAM" id="SignalP"/>
    </source>
</evidence>
<dbReference type="PANTHER" id="PTHR36573">
    <property type="entry name" value="INTERMEMBRANE PHOSPHOLIPID TRANSPORT SYSTEM BINDING PROTEIN MLAC"/>
    <property type="match status" value="1"/>
</dbReference>
<evidence type="ECO:0000313" key="3">
    <source>
        <dbReference type="Proteomes" id="UP000245790"/>
    </source>
</evidence>
<protein>
    <submittedName>
        <fullName evidence="2">Phospholipid transport system substrate-binding protein</fullName>
    </submittedName>
</protein>
<comment type="caution">
    <text evidence="2">The sequence shown here is derived from an EMBL/GenBank/DDBJ whole genome shotgun (WGS) entry which is preliminary data.</text>
</comment>
<evidence type="ECO:0000313" key="2">
    <source>
        <dbReference type="EMBL" id="PWK53263.1"/>
    </source>
</evidence>
<feature type="signal peptide" evidence="1">
    <location>
        <begin position="1"/>
        <end position="22"/>
    </location>
</feature>
<dbReference type="EMBL" id="QGGU01000003">
    <property type="protein sequence ID" value="PWK53263.1"/>
    <property type="molecule type" value="Genomic_DNA"/>
</dbReference>
<reference evidence="2 3" key="1">
    <citation type="submission" date="2018-05" db="EMBL/GenBank/DDBJ databases">
        <title>Genomic Encyclopedia of Type Strains, Phase IV (KMG-IV): sequencing the most valuable type-strain genomes for metagenomic binning, comparative biology and taxonomic classification.</title>
        <authorList>
            <person name="Goeker M."/>
        </authorList>
    </citation>
    <scope>NUCLEOTIDE SEQUENCE [LARGE SCALE GENOMIC DNA]</scope>
    <source>
        <strain evidence="2 3">DSM 25350</strain>
    </source>
</reference>
<keyword evidence="3" id="KW-1185">Reference proteome</keyword>
<organism evidence="2 3">
    <name type="scientific">Pleionea mediterranea</name>
    <dbReference type="NCBI Taxonomy" id="523701"/>
    <lineage>
        <taxon>Bacteria</taxon>
        <taxon>Pseudomonadati</taxon>
        <taxon>Pseudomonadota</taxon>
        <taxon>Gammaproteobacteria</taxon>
        <taxon>Oceanospirillales</taxon>
        <taxon>Pleioneaceae</taxon>
        <taxon>Pleionea</taxon>
    </lineage>
</organism>
<dbReference type="PANTHER" id="PTHR36573:SF1">
    <property type="entry name" value="INTERMEMBRANE PHOSPHOLIPID TRANSPORT SYSTEM BINDING PROTEIN MLAC"/>
    <property type="match status" value="1"/>
</dbReference>
<proteinExistence type="predicted"/>
<gene>
    <name evidence="2" type="ORF">C8D97_10390</name>
</gene>
<feature type="chain" id="PRO_5016329011" evidence="1">
    <location>
        <begin position="23"/>
        <end position="203"/>
    </location>
</feature>
<dbReference type="Pfam" id="PF05494">
    <property type="entry name" value="MlaC"/>
    <property type="match status" value="1"/>
</dbReference>
<dbReference type="PIRSF" id="PIRSF004649">
    <property type="entry name" value="MlaC"/>
    <property type="match status" value="1"/>
</dbReference>
<dbReference type="OrthoDB" id="9787053at2"/>
<dbReference type="AlphaFoldDB" id="A0A316FXX3"/>